<dbReference type="STRING" id="1423788.FC78_GL001577"/>
<dbReference type="OrthoDB" id="9805856at2"/>
<dbReference type="PANTHER" id="PTHR46558">
    <property type="entry name" value="TRACRIPTIONAL REGULATORY PROTEIN-RELATED-RELATED"/>
    <property type="match status" value="1"/>
</dbReference>
<feature type="domain" description="HTH cro/C1-type" evidence="2">
    <location>
        <begin position="7"/>
        <end position="61"/>
    </location>
</feature>
<dbReference type="SUPFAM" id="SSF47413">
    <property type="entry name" value="lambda repressor-like DNA-binding domains"/>
    <property type="match status" value="1"/>
</dbReference>
<dbReference type="Proteomes" id="UP000051515">
    <property type="component" value="Unassembled WGS sequence"/>
</dbReference>
<dbReference type="AlphaFoldDB" id="A0A0R1KRW1"/>
<dbReference type="InterPro" id="IPR010982">
    <property type="entry name" value="Lambda_DNA-bd_dom_sf"/>
</dbReference>
<keyword evidence="4" id="KW-1185">Reference proteome</keyword>
<sequence length="63" mass="7341">MGMSEKLKYQRKKNGLSQGDVAKKLNITRQAISQWERGESRPDLENLHLISGIYHVDLSYFFD</sequence>
<dbReference type="CDD" id="cd00093">
    <property type="entry name" value="HTH_XRE"/>
    <property type="match status" value="1"/>
</dbReference>
<dbReference type="Gene3D" id="1.10.260.40">
    <property type="entry name" value="lambda repressor-like DNA-binding domains"/>
    <property type="match status" value="1"/>
</dbReference>
<dbReference type="PANTHER" id="PTHR46558:SF13">
    <property type="entry name" value="HTH-TYPE TRANSCRIPTIONAL REGULATOR IMMR"/>
    <property type="match status" value="1"/>
</dbReference>
<dbReference type="EMBL" id="AZDY01000036">
    <property type="protein sequence ID" value="KRK83620.1"/>
    <property type="molecule type" value="Genomic_DNA"/>
</dbReference>
<name>A0A0R1KRW1_9LACO</name>
<gene>
    <name evidence="3" type="ORF">FC78_GL001577</name>
</gene>
<dbReference type="InterPro" id="IPR001387">
    <property type="entry name" value="Cro/C1-type_HTH"/>
</dbReference>
<evidence type="ECO:0000256" key="1">
    <source>
        <dbReference type="ARBA" id="ARBA00023125"/>
    </source>
</evidence>
<comment type="caution">
    <text evidence="3">The sequence shown here is derived from an EMBL/GenBank/DDBJ whole genome shotgun (WGS) entry which is preliminary data.</text>
</comment>
<dbReference type="PATRIC" id="fig|1423788.3.peg.1625"/>
<keyword evidence="1" id="KW-0238">DNA-binding</keyword>
<reference evidence="3 4" key="1">
    <citation type="journal article" date="2015" name="Genome Announc.">
        <title>Expanding the biotechnology potential of lactobacilli through comparative genomics of 213 strains and associated genera.</title>
        <authorList>
            <person name="Sun Z."/>
            <person name="Harris H.M."/>
            <person name="McCann A."/>
            <person name="Guo C."/>
            <person name="Argimon S."/>
            <person name="Zhang W."/>
            <person name="Yang X."/>
            <person name="Jeffery I.B."/>
            <person name="Cooney J.C."/>
            <person name="Kagawa T.F."/>
            <person name="Liu W."/>
            <person name="Song Y."/>
            <person name="Salvetti E."/>
            <person name="Wrobel A."/>
            <person name="Rasinkangas P."/>
            <person name="Parkhill J."/>
            <person name="Rea M.C."/>
            <person name="O'Sullivan O."/>
            <person name="Ritari J."/>
            <person name="Douillard F.P."/>
            <person name="Paul Ross R."/>
            <person name="Yang R."/>
            <person name="Briner A.E."/>
            <person name="Felis G.E."/>
            <person name="de Vos W.M."/>
            <person name="Barrangou R."/>
            <person name="Klaenhammer T.R."/>
            <person name="Caufield P.W."/>
            <person name="Cui Y."/>
            <person name="Zhang H."/>
            <person name="O'Toole P.W."/>
        </authorList>
    </citation>
    <scope>NUCLEOTIDE SEQUENCE [LARGE SCALE GENOMIC DNA]</scope>
    <source>
        <strain evidence="3 4">DSM 19674</strain>
    </source>
</reference>
<dbReference type="SMART" id="SM00530">
    <property type="entry name" value="HTH_XRE"/>
    <property type="match status" value="1"/>
</dbReference>
<evidence type="ECO:0000313" key="3">
    <source>
        <dbReference type="EMBL" id="KRK83620.1"/>
    </source>
</evidence>
<organism evidence="3 4">
    <name type="scientific">Companilactobacillus bobalius DSM 19674</name>
    <dbReference type="NCBI Taxonomy" id="1423788"/>
    <lineage>
        <taxon>Bacteria</taxon>
        <taxon>Bacillati</taxon>
        <taxon>Bacillota</taxon>
        <taxon>Bacilli</taxon>
        <taxon>Lactobacillales</taxon>
        <taxon>Lactobacillaceae</taxon>
        <taxon>Companilactobacillus</taxon>
        <taxon>Companilactobacillus bobalius</taxon>
    </lineage>
</organism>
<accession>A0A0R1KRW1</accession>
<proteinExistence type="predicted"/>
<evidence type="ECO:0000259" key="2">
    <source>
        <dbReference type="PROSITE" id="PS50943"/>
    </source>
</evidence>
<dbReference type="Pfam" id="PF01381">
    <property type="entry name" value="HTH_3"/>
    <property type="match status" value="1"/>
</dbReference>
<protein>
    <recommendedName>
        <fullName evidence="2">HTH cro/C1-type domain-containing protein</fullName>
    </recommendedName>
</protein>
<dbReference type="PROSITE" id="PS50943">
    <property type="entry name" value="HTH_CROC1"/>
    <property type="match status" value="1"/>
</dbReference>
<dbReference type="RefSeq" id="WP_056951887.1">
    <property type="nucleotide sequence ID" value="NZ_AZDY01000036.1"/>
</dbReference>
<dbReference type="GO" id="GO:0003677">
    <property type="term" value="F:DNA binding"/>
    <property type="evidence" value="ECO:0007669"/>
    <property type="project" value="UniProtKB-KW"/>
</dbReference>
<evidence type="ECO:0000313" key="4">
    <source>
        <dbReference type="Proteomes" id="UP000051515"/>
    </source>
</evidence>